<gene>
    <name evidence="1" type="ORF">BU25DRAFT_454834</name>
</gene>
<accession>A0ACB6SDI7</accession>
<sequence>MGDAKVLAGKLRLGEEEELSRLLDIVPDVVLDVALMKIDKEPTGAVRLLPVTGDDSERELRGPTVAELNMLDKELTLLEVVFVKTADDAPTGVALLLDEALDGTVEGLGDGVTLAAALVGLDCDEVAVPRILLELVEVLKLGPMRVVVVDRLAAGGMLANTLVEGLDVELGSNEVSIDRVPTVELEFPVGAIEPEVGADGFRFDVVGDGTDELVRLPDNTPLDVTGVELVVNEMSGEDDADEISNRDDEDVASVLDVPGEMLGEVGDGIGTTIEDEGTASDSVELAVDSDAEAGSVLSKAIDVGGGADAEELLEAGVTGDVVAVIVIVWPELVCVIVDVKAPGALLLVGCDSDTVKPPLDGVTAELAGVDEPPLESDDCNGGIANDVAPLMMVVAELIDVVICPPSRVDVSVTGDTVVALNAVDAGGVALSTVVEINVTAVVCPPGRVLVTVTSKPEVMGDIRLVEGAGGTALGGVAEMLITVVRPSDRVVIGAVELDAGGRFEPGDELSGGPAIRVVDVLDRIVVCPLGVMLVITRIVLDTVAELLVIDSSDNDGATVTEVLVVEPGDPNDTPGVCVAAEGRETPAVLEIIPGVEGVKFKVD</sequence>
<reference evidence="1" key="1">
    <citation type="journal article" date="2020" name="Stud. Mycol.">
        <title>101 Dothideomycetes genomes: a test case for predicting lifestyles and emergence of pathogens.</title>
        <authorList>
            <person name="Haridas S."/>
            <person name="Albert R."/>
            <person name="Binder M."/>
            <person name="Bloem J."/>
            <person name="Labutti K."/>
            <person name="Salamov A."/>
            <person name="Andreopoulos B."/>
            <person name="Baker S."/>
            <person name="Barry K."/>
            <person name="Bills G."/>
            <person name="Bluhm B."/>
            <person name="Cannon C."/>
            <person name="Castanera R."/>
            <person name="Culley D."/>
            <person name="Daum C."/>
            <person name="Ezra D."/>
            <person name="Gonzalez J."/>
            <person name="Henrissat B."/>
            <person name="Kuo A."/>
            <person name="Liang C."/>
            <person name="Lipzen A."/>
            <person name="Lutzoni F."/>
            <person name="Magnuson J."/>
            <person name="Mondo S."/>
            <person name="Nolan M."/>
            <person name="Ohm R."/>
            <person name="Pangilinan J."/>
            <person name="Park H.-J."/>
            <person name="Ramirez L."/>
            <person name="Alfaro M."/>
            <person name="Sun H."/>
            <person name="Tritt A."/>
            <person name="Yoshinaga Y."/>
            <person name="Zwiers L.-H."/>
            <person name="Turgeon B."/>
            <person name="Goodwin S."/>
            <person name="Spatafora J."/>
            <person name="Crous P."/>
            <person name="Grigoriev I."/>
        </authorList>
    </citation>
    <scope>NUCLEOTIDE SEQUENCE</scope>
    <source>
        <strain evidence="1">CBS 525.71</strain>
    </source>
</reference>
<evidence type="ECO:0000313" key="2">
    <source>
        <dbReference type="Proteomes" id="UP000799754"/>
    </source>
</evidence>
<dbReference type="Proteomes" id="UP000799754">
    <property type="component" value="Unassembled WGS sequence"/>
</dbReference>
<keyword evidence="2" id="KW-1185">Reference proteome</keyword>
<proteinExistence type="predicted"/>
<evidence type="ECO:0000313" key="1">
    <source>
        <dbReference type="EMBL" id="KAF2631379.1"/>
    </source>
</evidence>
<name>A0ACB6SDI7_9PLEO</name>
<dbReference type="EMBL" id="MU006704">
    <property type="protein sequence ID" value="KAF2631379.1"/>
    <property type="molecule type" value="Genomic_DNA"/>
</dbReference>
<protein>
    <submittedName>
        <fullName evidence="1">Uncharacterized protein</fullName>
    </submittedName>
</protein>
<comment type="caution">
    <text evidence="1">The sequence shown here is derived from an EMBL/GenBank/DDBJ whole genome shotgun (WGS) entry which is preliminary data.</text>
</comment>
<organism evidence="1 2">
    <name type="scientific">Macroventuria anomochaeta</name>
    <dbReference type="NCBI Taxonomy" id="301207"/>
    <lineage>
        <taxon>Eukaryota</taxon>
        <taxon>Fungi</taxon>
        <taxon>Dikarya</taxon>
        <taxon>Ascomycota</taxon>
        <taxon>Pezizomycotina</taxon>
        <taxon>Dothideomycetes</taxon>
        <taxon>Pleosporomycetidae</taxon>
        <taxon>Pleosporales</taxon>
        <taxon>Pleosporineae</taxon>
        <taxon>Didymellaceae</taxon>
        <taxon>Macroventuria</taxon>
    </lineage>
</organism>